<dbReference type="EMBL" id="VMBG01000001">
    <property type="protein sequence ID" value="TSJ78233.1"/>
    <property type="molecule type" value="Genomic_DNA"/>
</dbReference>
<dbReference type="Pfam" id="PF13376">
    <property type="entry name" value="OmdA"/>
    <property type="match status" value="1"/>
</dbReference>
<dbReference type="SUPFAM" id="SSF141694">
    <property type="entry name" value="AF2212/PG0164-like"/>
    <property type="match status" value="1"/>
</dbReference>
<reference evidence="1 2" key="1">
    <citation type="submission" date="2019-07" db="EMBL/GenBank/DDBJ databases">
        <title>Description of 53C-WASEF.</title>
        <authorList>
            <person name="Pitt A."/>
            <person name="Hahn M.W."/>
        </authorList>
    </citation>
    <scope>NUCLEOTIDE SEQUENCE [LARGE SCALE GENOMIC DNA]</scope>
    <source>
        <strain evidence="1 2">53C-WASEF</strain>
    </source>
</reference>
<dbReference type="InterPro" id="IPR037079">
    <property type="entry name" value="AF2212/PG0164-like_sf"/>
</dbReference>
<protein>
    <submittedName>
        <fullName evidence="1">DUF1905 domain-containing protein</fullName>
    </submittedName>
</protein>
<proteinExistence type="predicted"/>
<dbReference type="RefSeq" id="WP_144228574.1">
    <property type="nucleotide sequence ID" value="NZ_CBCRVV010000003.1"/>
</dbReference>
<comment type="caution">
    <text evidence="1">The sequence shown here is derived from an EMBL/GenBank/DDBJ whole genome shotgun (WGS) entry which is preliminary data.</text>
</comment>
<dbReference type="InterPro" id="IPR015018">
    <property type="entry name" value="DUF1905"/>
</dbReference>
<accession>A0A556QNL9</accession>
<dbReference type="OrthoDB" id="883381at2"/>
<evidence type="ECO:0000313" key="1">
    <source>
        <dbReference type="EMBL" id="TSJ78233.1"/>
    </source>
</evidence>
<gene>
    <name evidence="1" type="ORF">FPL22_02695</name>
</gene>
<dbReference type="Gene3D" id="2.40.30.100">
    <property type="entry name" value="AF2212/PG0164-like"/>
    <property type="match status" value="1"/>
</dbReference>
<dbReference type="AlphaFoldDB" id="A0A556QNL9"/>
<keyword evidence="2" id="KW-1185">Reference proteome</keyword>
<sequence>MPKRTSSVQFISTIIRLDTGMRYHALPVPDDVAATFKSAGVRRLIAVINGHTCRRALQNHADGGSFLIVGGELLKTCGLKLRSTATVSLSPDPTPDALDMPEVFALVLDQDEAALARWETFTIGRQRSLLHYVSSAKQEATQIKRSWELAEKIRTHSLYGDKP</sequence>
<dbReference type="Proteomes" id="UP000315648">
    <property type="component" value="Unassembled WGS sequence"/>
</dbReference>
<organism evidence="1 2">
    <name type="scientific">Rariglobus hedericola</name>
    <dbReference type="NCBI Taxonomy" id="2597822"/>
    <lineage>
        <taxon>Bacteria</taxon>
        <taxon>Pseudomonadati</taxon>
        <taxon>Verrucomicrobiota</taxon>
        <taxon>Opitutia</taxon>
        <taxon>Opitutales</taxon>
        <taxon>Opitutaceae</taxon>
        <taxon>Rariglobus</taxon>
    </lineage>
</organism>
<dbReference type="Pfam" id="PF08922">
    <property type="entry name" value="DUF1905"/>
    <property type="match status" value="1"/>
</dbReference>
<evidence type="ECO:0000313" key="2">
    <source>
        <dbReference type="Proteomes" id="UP000315648"/>
    </source>
</evidence>
<name>A0A556QNL9_9BACT</name>